<dbReference type="InterPro" id="IPR013436">
    <property type="entry name" value="Mobile_mystery_prot_B"/>
</dbReference>
<dbReference type="NCBIfam" id="TIGR02613">
    <property type="entry name" value="mob_myst_B"/>
    <property type="match status" value="1"/>
</dbReference>
<dbReference type="PANTHER" id="PTHR13504">
    <property type="entry name" value="FIDO DOMAIN-CONTAINING PROTEIN DDB_G0283145"/>
    <property type="match status" value="1"/>
</dbReference>
<dbReference type="RefSeq" id="WP_146917687.1">
    <property type="nucleotide sequence ID" value="NZ_VORW01000006.1"/>
</dbReference>
<dbReference type="Gene3D" id="1.10.3290.10">
    <property type="entry name" value="Fido-like domain"/>
    <property type="match status" value="1"/>
</dbReference>
<dbReference type="PANTHER" id="PTHR13504:SF39">
    <property type="entry name" value="CELL FILAMENTATION PROTEIN"/>
    <property type="match status" value="1"/>
</dbReference>
<proteinExistence type="predicted"/>
<feature type="domain" description="Fido" evidence="2">
    <location>
        <begin position="59"/>
        <end position="198"/>
    </location>
</feature>
<dbReference type="SUPFAM" id="SSF140931">
    <property type="entry name" value="Fic-like"/>
    <property type="match status" value="1"/>
</dbReference>
<sequence>MGLDLEYINGQTPLDDDEKEGLLIPTVATREELDEFEQQNIEEALQWILTRSFKTETVLTEKFICNLHRRMYGSVWSWAGKFRKTNKNLGIDKWQIPVALKTLCDDSLFWVRNETYSPEEIAIRFKHRIVSIHCFSNGNGRHSRLIADIIINKIYDLPMFSWGTGDLVYQGDTRSTYLKAVKEADNDIFQPLIEFARS</sequence>
<gene>
    <name evidence="3" type="ORF">ESV85_11385</name>
</gene>
<dbReference type="OrthoDB" id="9813719at2"/>
<comment type="caution">
    <text evidence="3">The sequence shown here is derived from an EMBL/GenBank/DDBJ whole genome shotgun (WGS) entry which is preliminary data.</text>
</comment>
<evidence type="ECO:0000259" key="2">
    <source>
        <dbReference type="PROSITE" id="PS51459"/>
    </source>
</evidence>
<accession>A0A5C7AR75</accession>
<dbReference type="PROSITE" id="PS51459">
    <property type="entry name" value="FIDO"/>
    <property type="match status" value="1"/>
</dbReference>
<evidence type="ECO:0000313" key="4">
    <source>
        <dbReference type="Proteomes" id="UP000321935"/>
    </source>
</evidence>
<protein>
    <submittedName>
        <fullName evidence="3">Mobile mystery protein B</fullName>
    </submittedName>
</protein>
<dbReference type="Pfam" id="PF02661">
    <property type="entry name" value="Fic"/>
    <property type="match status" value="1"/>
</dbReference>
<dbReference type="InterPro" id="IPR036597">
    <property type="entry name" value="Fido-like_dom_sf"/>
</dbReference>
<reference evidence="3 4" key="1">
    <citation type="submission" date="2019-08" db="EMBL/GenBank/DDBJ databases">
        <title>Genomes sequence of Algoriphagus aquimarinus ACAM450.</title>
        <authorList>
            <person name="Bowman J.P."/>
        </authorList>
    </citation>
    <scope>NUCLEOTIDE SEQUENCE [LARGE SCALE GENOMIC DNA]</scope>
    <source>
        <strain evidence="3 4">ACAM 450</strain>
    </source>
</reference>
<organism evidence="3 4">
    <name type="scientific">Algoriphagus aquimarinus</name>
    <dbReference type="NCBI Taxonomy" id="237018"/>
    <lineage>
        <taxon>Bacteria</taxon>
        <taxon>Pseudomonadati</taxon>
        <taxon>Bacteroidota</taxon>
        <taxon>Cytophagia</taxon>
        <taxon>Cytophagales</taxon>
        <taxon>Cyclobacteriaceae</taxon>
        <taxon>Algoriphagus</taxon>
    </lineage>
</organism>
<dbReference type="EMBL" id="VORW01000006">
    <property type="protein sequence ID" value="TXE11150.1"/>
    <property type="molecule type" value="Genomic_DNA"/>
</dbReference>
<dbReference type="AlphaFoldDB" id="A0A5C7AR75"/>
<evidence type="ECO:0000256" key="1">
    <source>
        <dbReference type="PIRSR" id="PIRSR640198-1"/>
    </source>
</evidence>
<name>A0A5C7AR75_9BACT</name>
<dbReference type="InterPro" id="IPR040198">
    <property type="entry name" value="Fido_containing"/>
</dbReference>
<evidence type="ECO:0000313" key="3">
    <source>
        <dbReference type="EMBL" id="TXE11150.1"/>
    </source>
</evidence>
<dbReference type="InterPro" id="IPR003812">
    <property type="entry name" value="Fido"/>
</dbReference>
<dbReference type="Proteomes" id="UP000321935">
    <property type="component" value="Unassembled WGS sequence"/>
</dbReference>
<feature type="active site" evidence="1">
    <location>
        <position position="133"/>
    </location>
</feature>